<evidence type="ECO:0000313" key="2">
    <source>
        <dbReference type="EMBL" id="AEB15104.1"/>
    </source>
</evidence>
<feature type="region of interest" description="Disordered" evidence="1">
    <location>
        <begin position="31"/>
        <end position="56"/>
    </location>
</feature>
<proteinExistence type="predicted"/>
<dbReference type="Proteomes" id="UP000006852">
    <property type="component" value="Chromosome"/>
</dbReference>
<dbReference type="HOGENOM" id="CLU_1219266_0_0_12"/>
<dbReference type="STRING" id="869209.Tresu_2235"/>
<gene>
    <name evidence="2" type="ordered locus">Tresu_2235</name>
</gene>
<protein>
    <recommendedName>
        <fullName evidence="4">DUF4468 domain-containing protein</fullName>
    </recommendedName>
</protein>
<reference evidence="2 3" key="1">
    <citation type="journal article" date="2011" name="Stand. Genomic Sci.">
        <title>Complete genome sequence of Treponema succinifaciens type strain (6091).</title>
        <authorList>
            <person name="Han C."/>
            <person name="Gronow S."/>
            <person name="Teshima H."/>
            <person name="Lapidus A."/>
            <person name="Nolan M."/>
            <person name="Lucas S."/>
            <person name="Hammon N."/>
            <person name="Deshpande S."/>
            <person name="Cheng J.F."/>
            <person name="Zeytun A."/>
            <person name="Tapia R."/>
            <person name="Goodwin L."/>
            <person name="Pitluck S."/>
            <person name="Liolios K."/>
            <person name="Pagani I."/>
            <person name="Ivanova N."/>
            <person name="Mavromatis K."/>
            <person name="Mikhailova N."/>
            <person name="Huntemann M."/>
            <person name="Pati A."/>
            <person name="Chen A."/>
            <person name="Palaniappan K."/>
            <person name="Land M."/>
            <person name="Hauser L."/>
            <person name="Brambilla E.M."/>
            <person name="Rohde M."/>
            <person name="Goker M."/>
            <person name="Woyke T."/>
            <person name="Bristow J."/>
            <person name="Eisen J.A."/>
            <person name="Markowitz V."/>
            <person name="Hugenholtz P."/>
            <person name="Kyrpides N.C."/>
            <person name="Klenk H.P."/>
            <person name="Detter J.C."/>
        </authorList>
    </citation>
    <scope>NUCLEOTIDE SEQUENCE [LARGE SCALE GENOMIC DNA]</scope>
    <source>
        <strain evidence="3">ATCC 33096 / DSM 2489 / 6091</strain>
    </source>
</reference>
<dbReference type="AlphaFoldDB" id="F2NTP5"/>
<name>F2NTP5_TRES6</name>
<sequence>MKMGTKIKILLFILCIFGLYVFIEETSIEESVPPPKDTTTPLTTKNTGITNTTNSKHSDITPSFDDIMGLFDEENKVATIASTENENLTEKDIVEFFVTELLKNSYPSYIAVTYVTFDDKNWYWTCRVKYRKNGKTVQLVIRNARIEFYFFNEPGYYVTTDDGRKINAVGNKYNAANMAYLATSNCIAESKLLLKKYGQSYSGSELEGIEELEKMADEFKTARDSYK</sequence>
<dbReference type="RefSeq" id="WP_013702356.1">
    <property type="nucleotide sequence ID" value="NC_015385.1"/>
</dbReference>
<evidence type="ECO:0008006" key="4">
    <source>
        <dbReference type="Google" id="ProtNLM"/>
    </source>
</evidence>
<evidence type="ECO:0000256" key="1">
    <source>
        <dbReference type="SAM" id="MobiDB-lite"/>
    </source>
</evidence>
<keyword evidence="3" id="KW-1185">Reference proteome</keyword>
<dbReference type="EMBL" id="CP002631">
    <property type="protein sequence ID" value="AEB15104.1"/>
    <property type="molecule type" value="Genomic_DNA"/>
</dbReference>
<feature type="compositionally biased region" description="Low complexity" evidence="1">
    <location>
        <begin position="37"/>
        <end position="55"/>
    </location>
</feature>
<dbReference type="KEGG" id="tsu:Tresu_2235"/>
<dbReference type="GeneID" id="302999352"/>
<reference evidence="3" key="2">
    <citation type="submission" date="2011-04" db="EMBL/GenBank/DDBJ databases">
        <title>The complete genome of chromosome of Treponema succinifaciens DSM 2489.</title>
        <authorList>
            <person name="Lucas S."/>
            <person name="Copeland A."/>
            <person name="Lapidus A."/>
            <person name="Bruce D."/>
            <person name="Goodwin L."/>
            <person name="Pitluck S."/>
            <person name="Peters L."/>
            <person name="Kyrpides N."/>
            <person name="Mavromatis K."/>
            <person name="Ivanova N."/>
            <person name="Ovchinnikova G."/>
            <person name="Teshima H."/>
            <person name="Detter J.C."/>
            <person name="Tapia R."/>
            <person name="Han C."/>
            <person name="Land M."/>
            <person name="Hauser L."/>
            <person name="Markowitz V."/>
            <person name="Cheng J.-F."/>
            <person name="Hugenholtz P."/>
            <person name="Woyke T."/>
            <person name="Wu D."/>
            <person name="Gronow S."/>
            <person name="Wellnitz S."/>
            <person name="Brambilla E."/>
            <person name="Klenk H.-P."/>
            <person name="Eisen J.A."/>
        </authorList>
    </citation>
    <scope>NUCLEOTIDE SEQUENCE [LARGE SCALE GENOMIC DNA]</scope>
    <source>
        <strain evidence="3">ATCC 33096 / DSM 2489 / 6091</strain>
    </source>
</reference>
<evidence type="ECO:0000313" key="3">
    <source>
        <dbReference type="Proteomes" id="UP000006852"/>
    </source>
</evidence>
<accession>F2NTP5</accession>
<organism evidence="2 3">
    <name type="scientific">Treponema succinifaciens (strain ATCC 33096 / DSM 2489 / 6091)</name>
    <dbReference type="NCBI Taxonomy" id="869209"/>
    <lineage>
        <taxon>Bacteria</taxon>
        <taxon>Pseudomonadati</taxon>
        <taxon>Spirochaetota</taxon>
        <taxon>Spirochaetia</taxon>
        <taxon>Spirochaetales</taxon>
        <taxon>Treponemataceae</taxon>
        <taxon>Treponema</taxon>
    </lineage>
</organism>